<dbReference type="EMBL" id="BSDT01000001">
    <property type="protein sequence ID" value="GLI41604.1"/>
    <property type="molecule type" value="Genomic_DNA"/>
</dbReference>
<dbReference type="Proteomes" id="UP001144313">
    <property type="component" value="Unassembled WGS sequence"/>
</dbReference>
<evidence type="ECO:0000313" key="1">
    <source>
        <dbReference type="EMBL" id="GLI41604.1"/>
    </source>
</evidence>
<gene>
    <name evidence="1" type="ORF">GALLR39Z86_14540</name>
</gene>
<proteinExistence type="predicted"/>
<protein>
    <submittedName>
        <fullName evidence="1">Uncharacterized protein</fullName>
    </submittedName>
</protein>
<organism evidence="1 2">
    <name type="scientific">Glycomyces algeriensis</name>
    <dbReference type="NCBI Taxonomy" id="256037"/>
    <lineage>
        <taxon>Bacteria</taxon>
        <taxon>Bacillati</taxon>
        <taxon>Actinomycetota</taxon>
        <taxon>Actinomycetes</taxon>
        <taxon>Glycomycetales</taxon>
        <taxon>Glycomycetaceae</taxon>
        <taxon>Glycomyces</taxon>
    </lineage>
</organism>
<evidence type="ECO:0000313" key="2">
    <source>
        <dbReference type="Proteomes" id="UP001144313"/>
    </source>
</evidence>
<accession>A0A9W6G792</accession>
<sequence length="168" mass="17617">MLERGEVLRGLAAGEPPAPLLLDGGAEAEFEDDVERGVGGFEDLAEDAVEFGGGDRGEGEAADEVDVLLLVGGERDGVQLPVAAQEFRPDLLVVLLGPAGDEGFDAQGVVFEDETAGDGEFALPGEADDDRAGGVGAVVGADLLECGVELFDHRFRVIAWERARRARR</sequence>
<comment type="caution">
    <text evidence="1">The sequence shown here is derived from an EMBL/GenBank/DDBJ whole genome shotgun (WGS) entry which is preliminary data.</text>
</comment>
<dbReference type="AlphaFoldDB" id="A0A9W6G792"/>
<name>A0A9W6G792_9ACTN</name>
<reference evidence="1" key="1">
    <citation type="submission" date="2022-12" db="EMBL/GenBank/DDBJ databases">
        <title>Reference genome sequencing for broad-spectrum identification of bacterial and archaeal isolates by mass spectrometry.</title>
        <authorList>
            <person name="Sekiguchi Y."/>
            <person name="Tourlousse D.M."/>
        </authorList>
    </citation>
    <scope>NUCLEOTIDE SEQUENCE</scope>
    <source>
        <strain evidence="1">LLR39Z86</strain>
    </source>
</reference>
<keyword evidence="2" id="KW-1185">Reference proteome</keyword>